<proteinExistence type="predicted"/>
<dbReference type="InterPro" id="IPR045155">
    <property type="entry name" value="Beta-lactam_cat"/>
</dbReference>
<dbReference type="PANTHER" id="PTHR35333:SF3">
    <property type="entry name" value="BETA-LACTAMASE-TYPE TRANSPEPTIDASE FOLD CONTAINING PROTEIN"/>
    <property type="match status" value="1"/>
</dbReference>
<comment type="caution">
    <text evidence="3">The sequence shown here is derived from an EMBL/GenBank/DDBJ whole genome shotgun (WGS) entry which is preliminary data.</text>
</comment>
<sequence length="384" mass="42828">MMKKRIVPLFVGGLFTIISCLGCGTGVDASEILTWPEFPVSSEAESETEFSSETETESLNSDWHRLSESELDQIFGDLPRYLDLGSFTLNQLNNVPIPQLTPDGMIIRDRFGHAYRIRMTWNSLEDKITSILSGYQGDWSVYLKDLKSGNTMEINEHAMQSASLIKLYIAGATLELIENGELTETDTITHALHEMITVSDNESSNVLVRSFCDESDDFQTGLAKVNDFIQRMGFTNTVQVNGIADPSLWVSDGRINETSAADCGKLLEMIYNRELISHYASYRFENLLNNQEVNYKIPAGLPEGTHISHKTGEVDNTENDAAIIYTPYGDYIFCILSTDLSDTGSAVDHIHEITTMVYDWFTSPIMEVDSDTLLPLGTSESEAS</sequence>
<dbReference type="InterPro" id="IPR012338">
    <property type="entry name" value="Beta-lactam/transpept-like"/>
</dbReference>
<evidence type="ECO:0000256" key="1">
    <source>
        <dbReference type="SAM" id="MobiDB-lite"/>
    </source>
</evidence>
<dbReference type="Gene3D" id="3.40.710.10">
    <property type="entry name" value="DD-peptidase/beta-lactamase superfamily"/>
    <property type="match status" value="1"/>
</dbReference>
<gene>
    <name evidence="3" type="ORF">H8716_05515</name>
</gene>
<name>A0ABR7N8Q9_9FIRM</name>
<organism evidence="3 4">
    <name type="scientific">Jingyaoa shaoxingensis</name>
    <dbReference type="NCBI Taxonomy" id="2763671"/>
    <lineage>
        <taxon>Bacteria</taxon>
        <taxon>Bacillati</taxon>
        <taxon>Bacillota</taxon>
        <taxon>Clostridia</taxon>
        <taxon>Lachnospirales</taxon>
        <taxon>Lachnospiraceae</taxon>
        <taxon>Jingyaoa</taxon>
    </lineage>
</organism>
<feature type="domain" description="Beta-lactamase class A catalytic" evidence="2">
    <location>
        <begin position="187"/>
        <end position="336"/>
    </location>
</feature>
<dbReference type="Proteomes" id="UP000657421">
    <property type="component" value="Unassembled WGS sequence"/>
</dbReference>
<dbReference type="RefSeq" id="WP_249307571.1">
    <property type="nucleotide sequence ID" value="NZ_JACRSZ010000004.1"/>
</dbReference>
<keyword evidence="4" id="KW-1185">Reference proteome</keyword>
<evidence type="ECO:0000313" key="3">
    <source>
        <dbReference type="EMBL" id="MBC8572545.1"/>
    </source>
</evidence>
<keyword evidence="3" id="KW-0378">Hydrolase</keyword>
<dbReference type="PROSITE" id="PS51257">
    <property type="entry name" value="PROKAR_LIPOPROTEIN"/>
    <property type="match status" value="1"/>
</dbReference>
<dbReference type="Pfam" id="PF13354">
    <property type="entry name" value="Beta-lactamase2"/>
    <property type="match status" value="1"/>
</dbReference>
<evidence type="ECO:0000259" key="2">
    <source>
        <dbReference type="Pfam" id="PF13354"/>
    </source>
</evidence>
<dbReference type="EMBL" id="JACRSZ010000004">
    <property type="protein sequence ID" value="MBC8572545.1"/>
    <property type="molecule type" value="Genomic_DNA"/>
</dbReference>
<accession>A0ABR7N8Q9</accession>
<feature type="compositionally biased region" description="Acidic residues" evidence="1">
    <location>
        <begin position="44"/>
        <end position="56"/>
    </location>
</feature>
<dbReference type="InterPro" id="IPR000871">
    <property type="entry name" value="Beta-lactam_class-A"/>
</dbReference>
<dbReference type="PANTHER" id="PTHR35333">
    <property type="entry name" value="BETA-LACTAMASE"/>
    <property type="match status" value="1"/>
</dbReference>
<feature type="region of interest" description="Disordered" evidence="1">
    <location>
        <begin position="40"/>
        <end position="62"/>
    </location>
</feature>
<dbReference type="SUPFAM" id="SSF56601">
    <property type="entry name" value="beta-lactamase/transpeptidase-like"/>
    <property type="match status" value="1"/>
</dbReference>
<reference evidence="3 4" key="1">
    <citation type="submission" date="2020-08" db="EMBL/GenBank/DDBJ databases">
        <title>Genome public.</title>
        <authorList>
            <person name="Liu C."/>
            <person name="Sun Q."/>
        </authorList>
    </citation>
    <scope>NUCLEOTIDE SEQUENCE [LARGE SCALE GENOMIC DNA]</scope>
    <source>
        <strain evidence="3 4">NSJ-46</strain>
    </source>
</reference>
<dbReference type="GO" id="GO:0016787">
    <property type="term" value="F:hydrolase activity"/>
    <property type="evidence" value="ECO:0007669"/>
    <property type="project" value="UniProtKB-KW"/>
</dbReference>
<protein>
    <submittedName>
        <fullName evidence="3">Serine hydrolase</fullName>
    </submittedName>
</protein>
<evidence type="ECO:0000313" key="4">
    <source>
        <dbReference type="Proteomes" id="UP000657421"/>
    </source>
</evidence>